<dbReference type="PANTHER" id="PTHR36573:SF1">
    <property type="entry name" value="INTERMEMBRANE PHOSPHOLIPID TRANSPORT SYSTEM BINDING PROTEIN MLAC"/>
    <property type="match status" value="1"/>
</dbReference>
<protein>
    <recommendedName>
        <fullName evidence="4">Toluene tolerance protein</fullName>
    </recommendedName>
</protein>
<name>A0ABX1N0Z1_9RHOO</name>
<evidence type="ECO:0000256" key="1">
    <source>
        <dbReference type="SAM" id="SignalP"/>
    </source>
</evidence>
<dbReference type="Pfam" id="PF05494">
    <property type="entry name" value="MlaC"/>
    <property type="match status" value="1"/>
</dbReference>
<keyword evidence="1" id="KW-0732">Signal</keyword>
<evidence type="ECO:0000313" key="2">
    <source>
        <dbReference type="EMBL" id="NMF92773.1"/>
    </source>
</evidence>
<evidence type="ECO:0000313" key="3">
    <source>
        <dbReference type="Proteomes" id="UP000601990"/>
    </source>
</evidence>
<proteinExistence type="predicted"/>
<dbReference type="RefSeq" id="WP_169198070.1">
    <property type="nucleotide sequence ID" value="NZ_WTVH02000010.1"/>
</dbReference>
<sequence length="218" mass="23710">MKKLFLSLCLLLAIGASAAADPAAAPGAGATATLMAPDALVRDVSSDVLAIVRDDHAIRAGDTGRVVDLVEEKVLPHFNFRRMTMLAVGKDWRQATPEQQNELVNAFRTLLVRTYSNALTQYRNQVIEYKPARFGAADTTVRVQTEVRQAGAQPINIDYVLEKTDRGWKVFDVVVAGVSLVTNYRGTFTQEIRAGGIDGLIRSLHAKTQDLSGSPARS</sequence>
<feature type="signal peptide" evidence="1">
    <location>
        <begin position="1"/>
        <end position="19"/>
    </location>
</feature>
<comment type="caution">
    <text evidence="2">The sequence shown here is derived from an EMBL/GenBank/DDBJ whole genome shotgun (WGS) entry which is preliminary data.</text>
</comment>
<evidence type="ECO:0008006" key="4">
    <source>
        <dbReference type="Google" id="ProtNLM"/>
    </source>
</evidence>
<dbReference type="EMBL" id="WTVH01000007">
    <property type="protein sequence ID" value="NMF92773.1"/>
    <property type="molecule type" value="Genomic_DNA"/>
</dbReference>
<dbReference type="Proteomes" id="UP000601990">
    <property type="component" value="Unassembled WGS sequence"/>
</dbReference>
<accession>A0ABX1N0Z1</accession>
<feature type="chain" id="PRO_5046011012" description="Toluene tolerance protein" evidence="1">
    <location>
        <begin position="20"/>
        <end position="218"/>
    </location>
</feature>
<dbReference type="PANTHER" id="PTHR36573">
    <property type="entry name" value="INTERMEMBRANE PHOSPHOLIPID TRANSPORT SYSTEM BINDING PROTEIN MLAC"/>
    <property type="match status" value="1"/>
</dbReference>
<dbReference type="InterPro" id="IPR008869">
    <property type="entry name" value="MlaC/ttg2D"/>
</dbReference>
<gene>
    <name evidence="2" type="ORF">GO608_05460</name>
</gene>
<keyword evidence="3" id="KW-1185">Reference proteome</keyword>
<dbReference type="PIRSF" id="PIRSF004649">
    <property type="entry name" value="MlaC"/>
    <property type="match status" value="1"/>
</dbReference>
<dbReference type="Gene3D" id="1.10.10.640">
    <property type="entry name" value="phospholipid-binding protein"/>
    <property type="match status" value="1"/>
</dbReference>
<dbReference type="Gene3D" id="3.10.450.50">
    <property type="match status" value="1"/>
</dbReference>
<reference evidence="2" key="1">
    <citation type="submission" date="2019-12" db="EMBL/GenBank/DDBJ databases">
        <title>Comparative genomics gives insights into the taxonomy of the Azoarcus-Aromatoleum group and reveals separate origins of nif in the plant-associated Azoarcus and non-plant-associated Aromatoleum sub-groups.</title>
        <authorList>
            <person name="Lafos M."/>
            <person name="Maluk M."/>
            <person name="Batista M."/>
            <person name="Junghare M."/>
            <person name="Carmona M."/>
            <person name="Faoro H."/>
            <person name="Cruz L.M."/>
            <person name="Battistoni F."/>
            <person name="De Souza E."/>
            <person name="Pedrosa F."/>
            <person name="Chen W.-M."/>
            <person name="Poole P.S."/>
            <person name="Dixon R.A."/>
            <person name="James E.K."/>
        </authorList>
    </citation>
    <scope>NUCLEOTIDE SEQUENCE</scope>
    <source>
        <strain evidence="2">U120</strain>
    </source>
</reference>
<organism evidence="2 3">
    <name type="scientific">Aromatoleum buckelii</name>
    <dbReference type="NCBI Taxonomy" id="200254"/>
    <lineage>
        <taxon>Bacteria</taxon>
        <taxon>Pseudomonadati</taxon>
        <taxon>Pseudomonadota</taxon>
        <taxon>Betaproteobacteria</taxon>
        <taxon>Rhodocyclales</taxon>
        <taxon>Rhodocyclaceae</taxon>
        <taxon>Aromatoleum</taxon>
    </lineage>
</organism>